<sequence>METQSITVVFLLHGRMGSTKSRYMDTFIARLLGYSDNEQTSVSNSSKGLVVVTFDHRNHGTRMLDETSNFGWAEKQNRPNNKHALDMYTLQVGAVRDISFLIDFLPSYLYPTDERHVVRWGVIGVSLGGHAAWIALKEEPRLSLGIPIIGCPNYLGLMEARAIKNGIATGPPIFPESLRKYIVEHDPVSVPYKEESSSNPFVGKHILVSSGGADELVPWEFSKEFVEGLVVGKEGVKRVFLQDGIGHSTTPEMMEGAAKFVASWLGEPDI</sequence>
<dbReference type="EMBL" id="KN823026">
    <property type="protein sequence ID" value="KIO26309.1"/>
    <property type="molecule type" value="Genomic_DNA"/>
</dbReference>
<dbReference type="AlphaFoldDB" id="A0A0C3QJG2"/>
<dbReference type="PANTHER" id="PTHR47381:SF3">
    <property type="entry name" value="ALPHA_BETA-HYDROLASES SUPERFAMILY PROTEIN"/>
    <property type="match status" value="1"/>
</dbReference>
<proteinExistence type="predicted"/>
<keyword evidence="2" id="KW-1185">Reference proteome</keyword>
<organism evidence="1 2">
    <name type="scientific">Tulasnella calospora MUT 4182</name>
    <dbReference type="NCBI Taxonomy" id="1051891"/>
    <lineage>
        <taxon>Eukaryota</taxon>
        <taxon>Fungi</taxon>
        <taxon>Dikarya</taxon>
        <taxon>Basidiomycota</taxon>
        <taxon>Agaricomycotina</taxon>
        <taxon>Agaricomycetes</taxon>
        <taxon>Cantharellales</taxon>
        <taxon>Tulasnellaceae</taxon>
        <taxon>Tulasnella</taxon>
    </lineage>
</organism>
<dbReference type="SUPFAM" id="SSF53474">
    <property type="entry name" value="alpha/beta-Hydrolases"/>
    <property type="match status" value="1"/>
</dbReference>
<reference evidence="2" key="2">
    <citation type="submission" date="2015-01" db="EMBL/GenBank/DDBJ databases">
        <title>Evolutionary Origins and Diversification of the Mycorrhizal Mutualists.</title>
        <authorList>
            <consortium name="DOE Joint Genome Institute"/>
            <consortium name="Mycorrhizal Genomics Consortium"/>
            <person name="Kohler A."/>
            <person name="Kuo A."/>
            <person name="Nagy L.G."/>
            <person name="Floudas D."/>
            <person name="Copeland A."/>
            <person name="Barry K.W."/>
            <person name="Cichocki N."/>
            <person name="Veneault-Fourrey C."/>
            <person name="LaButti K."/>
            <person name="Lindquist E.A."/>
            <person name="Lipzen A."/>
            <person name="Lundell T."/>
            <person name="Morin E."/>
            <person name="Murat C."/>
            <person name="Riley R."/>
            <person name="Ohm R."/>
            <person name="Sun H."/>
            <person name="Tunlid A."/>
            <person name="Henrissat B."/>
            <person name="Grigoriev I.V."/>
            <person name="Hibbett D.S."/>
            <person name="Martin F."/>
        </authorList>
    </citation>
    <scope>NUCLEOTIDE SEQUENCE [LARGE SCALE GENOMIC DNA]</scope>
    <source>
        <strain evidence="2">MUT 4182</strain>
    </source>
</reference>
<evidence type="ECO:0008006" key="3">
    <source>
        <dbReference type="Google" id="ProtNLM"/>
    </source>
</evidence>
<dbReference type="OrthoDB" id="2152248at2759"/>
<dbReference type="STRING" id="1051891.A0A0C3QJG2"/>
<gene>
    <name evidence="1" type="ORF">M407DRAFT_243771</name>
</gene>
<dbReference type="Gene3D" id="3.40.50.1820">
    <property type="entry name" value="alpha/beta hydrolase"/>
    <property type="match status" value="1"/>
</dbReference>
<name>A0A0C3QJG2_9AGAM</name>
<evidence type="ECO:0000313" key="1">
    <source>
        <dbReference type="EMBL" id="KIO26309.1"/>
    </source>
</evidence>
<dbReference type="InterPro" id="IPR029058">
    <property type="entry name" value="AB_hydrolase_fold"/>
</dbReference>
<dbReference type="HOGENOM" id="CLU_048444_2_0_1"/>
<protein>
    <recommendedName>
        <fullName evidence="3">Peptidase S9 prolyl oligopeptidase catalytic domain-containing protein</fullName>
    </recommendedName>
</protein>
<reference evidence="1 2" key="1">
    <citation type="submission" date="2014-04" db="EMBL/GenBank/DDBJ databases">
        <authorList>
            <consortium name="DOE Joint Genome Institute"/>
            <person name="Kuo A."/>
            <person name="Girlanda M."/>
            <person name="Perotto S."/>
            <person name="Kohler A."/>
            <person name="Nagy L.G."/>
            <person name="Floudas D."/>
            <person name="Copeland A."/>
            <person name="Barry K.W."/>
            <person name="Cichocki N."/>
            <person name="Veneault-Fourrey C."/>
            <person name="LaButti K."/>
            <person name="Lindquist E.A."/>
            <person name="Lipzen A."/>
            <person name="Lundell T."/>
            <person name="Morin E."/>
            <person name="Murat C."/>
            <person name="Sun H."/>
            <person name="Tunlid A."/>
            <person name="Henrissat B."/>
            <person name="Grigoriev I.V."/>
            <person name="Hibbett D.S."/>
            <person name="Martin F."/>
            <person name="Nordberg H.P."/>
            <person name="Cantor M.N."/>
            <person name="Hua S.X."/>
        </authorList>
    </citation>
    <scope>NUCLEOTIDE SEQUENCE [LARGE SCALE GENOMIC DNA]</scope>
    <source>
        <strain evidence="1 2">MUT 4182</strain>
    </source>
</reference>
<evidence type="ECO:0000313" key="2">
    <source>
        <dbReference type="Proteomes" id="UP000054248"/>
    </source>
</evidence>
<accession>A0A0C3QJG2</accession>
<dbReference type="PANTHER" id="PTHR47381">
    <property type="entry name" value="ALPHA/BETA-HYDROLASES SUPERFAMILY PROTEIN"/>
    <property type="match status" value="1"/>
</dbReference>
<dbReference type="Proteomes" id="UP000054248">
    <property type="component" value="Unassembled WGS sequence"/>
</dbReference>